<keyword evidence="1" id="KW-0732">Signal</keyword>
<sequence>MYTYIYLCVCVCMCVILSSKKACLCTVCVCVGECAFHWCVDAVVALRDCFTTNVKKETRDIYRGTNIRLLFCCGYSCGHDIFFKQKGTLFTKQNHFPKQKKILQHEKKKKTCTHFIAKDHHVEPHPSAHPSTQTAHPKQA</sequence>
<dbReference type="EMBL" id="HBGN01017583">
    <property type="protein sequence ID" value="CAD9330360.1"/>
    <property type="molecule type" value="Transcribed_RNA"/>
</dbReference>
<evidence type="ECO:0000313" key="2">
    <source>
        <dbReference type="EMBL" id="CAD9330360.1"/>
    </source>
</evidence>
<reference evidence="2" key="1">
    <citation type="submission" date="2021-01" db="EMBL/GenBank/DDBJ databases">
        <authorList>
            <person name="Corre E."/>
            <person name="Pelletier E."/>
            <person name="Niang G."/>
            <person name="Scheremetjew M."/>
            <person name="Finn R."/>
            <person name="Kale V."/>
            <person name="Holt S."/>
            <person name="Cochrane G."/>
            <person name="Meng A."/>
            <person name="Brown T."/>
            <person name="Cohen L."/>
        </authorList>
    </citation>
    <scope>NUCLEOTIDE SEQUENCE</scope>
    <source>
        <strain evidence="2">Pop2</strain>
    </source>
</reference>
<evidence type="ECO:0008006" key="3">
    <source>
        <dbReference type="Google" id="ProtNLM"/>
    </source>
</evidence>
<feature type="chain" id="PRO_5031304315" description="Secreted protein" evidence="1">
    <location>
        <begin position="26"/>
        <end position="140"/>
    </location>
</feature>
<gene>
    <name evidence="2" type="ORF">DBRI1063_LOCUS11255</name>
</gene>
<feature type="signal peptide" evidence="1">
    <location>
        <begin position="1"/>
        <end position="25"/>
    </location>
</feature>
<proteinExistence type="predicted"/>
<name>A0A7S1Z794_9STRA</name>
<organism evidence="2">
    <name type="scientific">Ditylum brightwellii</name>
    <dbReference type="NCBI Taxonomy" id="49249"/>
    <lineage>
        <taxon>Eukaryota</taxon>
        <taxon>Sar</taxon>
        <taxon>Stramenopiles</taxon>
        <taxon>Ochrophyta</taxon>
        <taxon>Bacillariophyta</taxon>
        <taxon>Mediophyceae</taxon>
        <taxon>Lithodesmiophycidae</taxon>
        <taxon>Lithodesmiales</taxon>
        <taxon>Lithodesmiaceae</taxon>
        <taxon>Ditylum</taxon>
    </lineage>
</organism>
<evidence type="ECO:0000256" key="1">
    <source>
        <dbReference type="SAM" id="SignalP"/>
    </source>
</evidence>
<accession>A0A7S1Z794</accession>
<dbReference type="AlphaFoldDB" id="A0A7S1Z794"/>
<protein>
    <recommendedName>
        <fullName evidence="3">Secreted protein</fullName>
    </recommendedName>
</protein>